<evidence type="ECO:0000256" key="2">
    <source>
        <dbReference type="SAM" id="Coils"/>
    </source>
</evidence>
<dbReference type="RefSeq" id="XP_005828758.1">
    <property type="nucleotide sequence ID" value="XM_005828701.1"/>
</dbReference>
<dbReference type="SUPFAM" id="SSF53300">
    <property type="entry name" value="vWA-like"/>
    <property type="match status" value="1"/>
</dbReference>
<reference evidence="5 7" key="1">
    <citation type="journal article" date="2012" name="Nature">
        <title>Algal genomes reveal evolutionary mosaicism and the fate of nucleomorphs.</title>
        <authorList>
            <consortium name="DOE Joint Genome Institute"/>
            <person name="Curtis B.A."/>
            <person name="Tanifuji G."/>
            <person name="Burki F."/>
            <person name="Gruber A."/>
            <person name="Irimia M."/>
            <person name="Maruyama S."/>
            <person name="Arias M.C."/>
            <person name="Ball S.G."/>
            <person name="Gile G.H."/>
            <person name="Hirakawa Y."/>
            <person name="Hopkins J.F."/>
            <person name="Kuo A."/>
            <person name="Rensing S.A."/>
            <person name="Schmutz J."/>
            <person name="Symeonidi A."/>
            <person name="Elias M."/>
            <person name="Eveleigh R.J."/>
            <person name="Herman E.K."/>
            <person name="Klute M.J."/>
            <person name="Nakayama T."/>
            <person name="Obornik M."/>
            <person name="Reyes-Prieto A."/>
            <person name="Armbrust E.V."/>
            <person name="Aves S.J."/>
            <person name="Beiko R.G."/>
            <person name="Coutinho P."/>
            <person name="Dacks J.B."/>
            <person name="Durnford D.G."/>
            <person name="Fast N.M."/>
            <person name="Green B.R."/>
            <person name="Grisdale C.J."/>
            <person name="Hempel F."/>
            <person name="Henrissat B."/>
            <person name="Hoppner M.P."/>
            <person name="Ishida K."/>
            <person name="Kim E."/>
            <person name="Koreny L."/>
            <person name="Kroth P.G."/>
            <person name="Liu Y."/>
            <person name="Malik S.B."/>
            <person name="Maier U.G."/>
            <person name="McRose D."/>
            <person name="Mock T."/>
            <person name="Neilson J.A."/>
            <person name="Onodera N.T."/>
            <person name="Poole A.M."/>
            <person name="Pritham E.J."/>
            <person name="Richards T.A."/>
            <person name="Rocap G."/>
            <person name="Roy S.W."/>
            <person name="Sarai C."/>
            <person name="Schaack S."/>
            <person name="Shirato S."/>
            <person name="Slamovits C.H."/>
            <person name="Spencer D.F."/>
            <person name="Suzuki S."/>
            <person name="Worden A.Z."/>
            <person name="Zauner S."/>
            <person name="Barry K."/>
            <person name="Bell C."/>
            <person name="Bharti A.K."/>
            <person name="Crow J.A."/>
            <person name="Grimwood J."/>
            <person name="Kramer R."/>
            <person name="Lindquist E."/>
            <person name="Lucas S."/>
            <person name="Salamov A."/>
            <person name="McFadden G.I."/>
            <person name="Lane C.E."/>
            <person name="Keeling P.J."/>
            <person name="Gray M.W."/>
            <person name="Grigoriev I.V."/>
            <person name="Archibald J.M."/>
        </authorList>
    </citation>
    <scope>NUCLEOTIDE SEQUENCE</scope>
    <source>
        <strain evidence="5 7">CCMP2712</strain>
    </source>
</reference>
<dbReference type="OMA" id="GTHIVHP"/>
<dbReference type="GO" id="GO:0009507">
    <property type="term" value="C:chloroplast"/>
    <property type="evidence" value="ECO:0007669"/>
    <property type="project" value="UniProtKB-SubCell"/>
</dbReference>
<proteinExistence type="predicted"/>
<dbReference type="Pfam" id="PF07728">
    <property type="entry name" value="AAA_5"/>
    <property type="match status" value="2"/>
</dbReference>
<feature type="coiled-coil region" evidence="2">
    <location>
        <begin position="1568"/>
        <end position="1595"/>
    </location>
</feature>
<evidence type="ECO:0000256" key="1">
    <source>
        <dbReference type="ARBA" id="ARBA00004229"/>
    </source>
</evidence>
<evidence type="ECO:0000256" key="3">
    <source>
        <dbReference type="SAM" id="MobiDB-lite"/>
    </source>
</evidence>
<name>L1IZU8_GUITC</name>
<dbReference type="PaxDb" id="55529-EKX41778"/>
<dbReference type="SUPFAM" id="SSF52540">
    <property type="entry name" value="P-loop containing nucleoside triphosphate hydrolases"/>
    <property type="match status" value="3"/>
</dbReference>
<feature type="compositionally biased region" description="Gly residues" evidence="3">
    <location>
        <begin position="1537"/>
        <end position="1552"/>
    </location>
</feature>
<dbReference type="HOGENOM" id="CLU_001400_0_0_1"/>
<sequence length="1787" mass="198764">MRARTMHLIRKAALLSATGDHDDVRKVEIGDVQMNVGVPINPHLVPVNFGKAEEEDEETLHHLRWMLQKFQLGQDMFLIGGPGPRRRRLALHFCEVVGMEAEFLRITRDTTESDLKTRREISGGTASWHDQAPVRAAIHGRVLILDGIERAERNVLPTLNNLLENREMSLDDGRFLMRAARYDALKEEGADLAGSKMIRVHPRFCVIALGLPIPRYRGYPLDPPLRSRFQARAIDPFSVEGVVEGVELRGAGDAAVMQKRVNALLSFAQTVNLLRAEDADVTQLELNEASLSAIVKHMVKFQGSDVGNVVRRYLPYILARTTAGRRSGKSEEEGEMEPSKYRISKLLKEFKLSGEAAGTSTFGSYVVKGIAPCAEDKIIVSFANTQAGKNEVVEIETWGAPHCSPSSLSSSSSSSSSQPLLSEKKVFIETEATRRIFADVLQDLALGANPCVVGEKGTGKSALVLRVSNAMGYGDRRKIIHLYKDMSARDLLVRRSTNSKGDTSWELAPLLQAAQQGEMAILDGVHRIPPETLAVLEPLMQDRMISLPNGWQLLRSDRWEAIMEEQGLGEDEMHALGLLRVHPSFRVVAIAAPPSAEHDWLTTENASMFSFHRLEPLEEEVNEAVLREMFPDAAPELVHAAAAMAREFEKLKGEPVLEGSSISLSLRQLIRIVRRSSSYPQDFVPALERSMMMPFLPHSIQESVLRVISKVTSSVPLLSPQSSGGGGGGDFELQVGEERVKIGEVEMERGEPRTRSLVPDVVFHDIPQHRRILQDLMKDLISGEKHILLIGNQGWGRTRSWTGCWVYFGLREGRVIMIDEADKAPLEVVCILKGLLEDGSMILSDGRRLERNGGREREGNGGGAGGVVIPIHPNFRAIVLANRPGFPFLGNDFFHECGDIFSCHVIDNPDRDSELALLRHYGPDVDEVLLRKLVSIFSDLRRAIEEGKLSYPYSTRELVNLVVHLQRYPDDPVNSVLDNVLSFDKHDKLALLAVKRIIESHGIPVSAAGDKAVRLGEERPLPELRPLASWHAEGKAISSSVRAKSMDLHDFSVVRDQLSSSTTTAHERLTSFSERLWTWSLPSKAGSAFAVCSSSDGAVHVLCAPLVIYTFLPPDFVSFYRFDLSDFISLLSSLGSSMRMYPLPALGSVALLNLRGDLVLLLDHKTPKVMVCKIPKVKGPSSSSSSSEQEDQVSWSNFFEGKRGGDGKQSKTVCKVVPGGHSLLLYTVGSDSFLVLDFQERTSFSVQLPSGMRINELFPMQSSHWILRDDNGNVLYGDLSGLTGKERQGELLWMPIVEEAEGEKEVQTSGVAKSIRSAESCQRKVGEEEQNRLVLACDRSFATISDRPLSSVDFHTPSLGFIGVGGDHSMQLLSSPREDGSQPQQELGPLVILSNGNIVSYREDPKVGAHLEVVDAFRRRVKTIRLQPSSQEEEGKERRKEVVELISRMEGEGDLVTVGTVTEGRRSEQRVTIWKVSAEELQLELAQWRKLMGLGRRGEGEGGGKIRLTRNWDKKQQASGPKHGKAPDGKRHAGGNTWAGGTGGRDTAGLGGKGGPYRLDLDDGNEIMQISDEEKQNISEEAKEAARKMGQEELQKTLKQIGMSEFESAAYDKFLQPVEHDIRHMRLLLERVEARQKEREWLKLQPFGELDDSRLIDGVVGERLVYRRRGDKAPEPGSPQKLPKRFMFVLDVSASMYRFNSWDRRLERCCQMVTMLMEALHGFQHKISWSVVGHSGDGPDHRLIEFDEPPTDKAQRLRIVQTMWAHAQYCYTGDHTLAATQMAMEER</sequence>
<organism evidence="5">
    <name type="scientific">Guillardia theta (strain CCMP2712)</name>
    <name type="common">Cryptophyte</name>
    <dbReference type="NCBI Taxonomy" id="905079"/>
    <lineage>
        <taxon>Eukaryota</taxon>
        <taxon>Cryptophyceae</taxon>
        <taxon>Pyrenomonadales</taxon>
        <taxon>Geminigeraceae</taxon>
        <taxon>Guillardia</taxon>
    </lineage>
</organism>
<dbReference type="PANTHER" id="PTHR21610">
    <property type="entry name" value="VON WILLEBRAND FACTOR A DOMAIN-CONTAINING PROTEIN 8"/>
    <property type="match status" value="1"/>
</dbReference>
<feature type="domain" description="ATPase dynein-related AAA" evidence="4">
    <location>
        <begin position="75"/>
        <end position="229"/>
    </location>
</feature>
<reference evidence="7" key="2">
    <citation type="submission" date="2012-11" db="EMBL/GenBank/DDBJ databases">
        <authorList>
            <person name="Kuo A."/>
            <person name="Curtis B.A."/>
            <person name="Tanifuji G."/>
            <person name="Burki F."/>
            <person name="Gruber A."/>
            <person name="Irimia M."/>
            <person name="Maruyama S."/>
            <person name="Arias M.C."/>
            <person name="Ball S.G."/>
            <person name="Gile G.H."/>
            <person name="Hirakawa Y."/>
            <person name="Hopkins J.F."/>
            <person name="Rensing S.A."/>
            <person name="Schmutz J."/>
            <person name="Symeonidi A."/>
            <person name="Elias M."/>
            <person name="Eveleigh R.J."/>
            <person name="Herman E.K."/>
            <person name="Klute M.J."/>
            <person name="Nakayama T."/>
            <person name="Obornik M."/>
            <person name="Reyes-Prieto A."/>
            <person name="Armbrust E.V."/>
            <person name="Aves S.J."/>
            <person name="Beiko R.G."/>
            <person name="Coutinho P."/>
            <person name="Dacks J.B."/>
            <person name="Durnford D.G."/>
            <person name="Fast N.M."/>
            <person name="Green B.R."/>
            <person name="Grisdale C."/>
            <person name="Hempe F."/>
            <person name="Henrissat B."/>
            <person name="Hoppner M.P."/>
            <person name="Ishida K.-I."/>
            <person name="Kim E."/>
            <person name="Koreny L."/>
            <person name="Kroth P.G."/>
            <person name="Liu Y."/>
            <person name="Malik S.-B."/>
            <person name="Maier U.G."/>
            <person name="McRose D."/>
            <person name="Mock T."/>
            <person name="Neilson J.A."/>
            <person name="Onodera N.T."/>
            <person name="Poole A.M."/>
            <person name="Pritham E.J."/>
            <person name="Richards T.A."/>
            <person name="Rocap G."/>
            <person name="Roy S.W."/>
            <person name="Sarai C."/>
            <person name="Schaack S."/>
            <person name="Shirato S."/>
            <person name="Slamovits C.H."/>
            <person name="Spencer D.F."/>
            <person name="Suzuki S."/>
            <person name="Worden A.Z."/>
            <person name="Zauner S."/>
            <person name="Barry K."/>
            <person name="Bell C."/>
            <person name="Bharti A.K."/>
            <person name="Crow J.A."/>
            <person name="Grimwood J."/>
            <person name="Kramer R."/>
            <person name="Lindquist E."/>
            <person name="Lucas S."/>
            <person name="Salamov A."/>
            <person name="McFadden G.I."/>
            <person name="Lane C.E."/>
            <person name="Keeling P.J."/>
            <person name="Gray M.W."/>
            <person name="Grigoriev I.V."/>
            <person name="Archibald J.M."/>
        </authorList>
    </citation>
    <scope>NUCLEOTIDE SEQUENCE</scope>
    <source>
        <strain evidence="7">CCMP2712</strain>
    </source>
</reference>
<evidence type="ECO:0000313" key="6">
    <source>
        <dbReference type="EnsemblProtists" id="EKX41778"/>
    </source>
</evidence>
<dbReference type="eggNOG" id="KOG1808">
    <property type="taxonomic scope" value="Eukaryota"/>
</dbReference>
<dbReference type="Gene3D" id="3.40.50.300">
    <property type="entry name" value="P-loop containing nucleotide triphosphate hydrolases"/>
    <property type="match status" value="2"/>
</dbReference>
<keyword evidence="2" id="KW-0175">Coiled coil</keyword>
<dbReference type="KEGG" id="gtt:GUITHDRAFT_112197"/>
<accession>L1IZU8</accession>
<dbReference type="InterPro" id="IPR039891">
    <property type="entry name" value="VWA8"/>
</dbReference>
<gene>
    <name evidence="5" type="ORF">GUITHDRAFT_112197</name>
</gene>
<dbReference type="OrthoDB" id="5186at2759"/>
<evidence type="ECO:0000313" key="5">
    <source>
        <dbReference type="EMBL" id="EKX41778.1"/>
    </source>
</evidence>
<dbReference type="EMBL" id="JH993021">
    <property type="protein sequence ID" value="EKX41778.1"/>
    <property type="molecule type" value="Genomic_DNA"/>
</dbReference>
<dbReference type="PANTHER" id="PTHR21610:SF9">
    <property type="entry name" value="VON WILLEBRAND FACTOR A DOMAIN-CONTAINING PROTEIN 8"/>
    <property type="match status" value="1"/>
</dbReference>
<feature type="compositionally biased region" description="Basic and acidic residues" evidence="3">
    <location>
        <begin position="1499"/>
        <end position="1516"/>
    </location>
</feature>
<evidence type="ECO:0000259" key="4">
    <source>
        <dbReference type="Pfam" id="PF07728"/>
    </source>
</evidence>
<dbReference type="InterPro" id="IPR036465">
    <property type="entry name" value="vWFA_dom_sf"/>
</dbReference>
<dbReference type="GO" id="GO:0016887">
    <property type="term" value="F:ATP hydrolysis activity"/>
    <property type="evidence" value="ECO:0007669"/>
    <property type="project" value="InterPro"/>
</dbReference>
<comment type="subcellular location">
    <subcellularLocation>
        <location evidence="1">Plastid</location>
        <location evidence="1">Chloroplast</location>
    </subcellularLocation>
</comment>
<feature type="domain" description="ATPase dynein-related AAA" evidence="4">
    <location>
        <begin position="451"/>
        <end position="602"/>
    </location>
</feature>
<reference evidence="6" key="3">
    <citation type="submission" date="2016-03" db="UniProtKB">
        <authorList>
            <consortium name="EnsemblProtists"/>
        </authorList>
    </citation>
    <scope>IDENTIFICATION</scope>
</reference>
<feature type="region of interest" description="Disordered" evidence="3">
    <location>
        <begin position="1499"/>
        <end position="1552"/>
    </location>
</feature>
<protein>
    <recommendedName>
        <fullName evidence="4">ATPase dynein-related AAA domain-containing protein</fullName>
    </recommendedName>
</protein>
<dbReference type="GeneID" id="17298384"/>
<dbReference type="STRING" id="905079.L1IZU8"/>
<keyword evidence="7" id="KW-1185">Reference proteome</keyword>
<dbReference type="InterPro" id="IPR011704">
    <property type="entry name" value="ATPase_dyneun-rel_AAA"/>
</dbReference>
<dbReference type="EnsemblProtists" id="EKX41778">
    <property type="protein sequence ID" value="EKX41778"/>
    <property type="gene ID" value="GUITHDRAFT_112197"/>
</dbReference>
<dbReference type="InterPro" id="IPR027417">
    <property type="entry name" value="P-loop_NTPase"/>
</dbReference>
<dbReference type="GO" id="GO:0005524">
    <property type="term" value="F:ATP binding"/>
    <property type="evidence" value="ECO:0007669"/>
    <property type="project" value="InterPro"/>
</dbReference>
<dbReference type="Proteomes" id="UP000011087">
    <property type="component" value="Unassembled WGS sequence"/>
</dbReference>
<evidence type="ECO:0000313" key="7">
    <source>
        <dbReference type="Proteomes" id="UP000011087"/>
    </source>
</evidence>
<dbReference type="FunFam" id="3.40.50.300:FF:000587">
    <property type="entry name" value="von Willebrand factor A domain containing 8"/>
    <property type="match status" value="1"/>
</dbReference>